<dbReference type="Proteomes" id="UP000481252">
    <property type="component" value="Unassembled WGS sequence"/>
</dbReference>
<reference evidence="1 2" key="1">
    <citation type="submission" date="2020-02" db="EMBL/GenBank/DDBJ databases">
        <title>Genome sequence of the type strain CGMCC 1.15528 of Mesorhizobium zhangyense.</title>
        <authorList>
            <person name="Gao J."/>
            <person name="Sun J."/>
        </authorList>
    </citation>
    <scope>NUCLEOTIDE SEQUENCE [LARGE SCALE GENOMIC DNA]</scope>
    <source>
        <strain evidence="1 2">CGMCC 1.15528</strain>
    </source>
</reference>
<organism evidence="1 2">
    <name type="scientific">Mesorhizobium zhangyense</name>
    <dbReference type="NCBI Taxonomy" id="1776730"/>
    <lineage>
        <taxon>Bacteria</taxon>
        <taxon>Pseudomonadati</taxon>
        <taxon>Pseudomonadota</taxon>
        <taxon>Alphaproteobacteria</taxon>
        <taxon>Hyphomicrobiales</taxon>
        <taxon>Phyllobacteriaceae</taxon>
        <taxon>Mesorhizobium</taxon>
    </lineage>
</organism>
<evidence type="ECO:0000313" key="1">
    <source>
        <dbReference type="EMBL" id="NGN43836.1"/>
    </source>
</evidence>
<dbReference type="GO" id="GO:0016740">
    <property type="term" value="F:transferase activity"/>
    <property type="evidence" value="ECO:0007669"/>
    <property type="project" value="UniProtKB-KW"/>
</dbReference>
<comment type="caution">
    <text evidence="1">The sequence shown here is derived from an EMBL/GenBank/DDBJ whole genome shotgun (WGS) entry which is preliminary data.</text>
</comment>
<dbReference type="Gene3D" id="3.40.50.2000">
    <property type="entry name" value="Glycogen Phosphorylase B"/>
    <property type="match status" value="1"/>
</dbReference>
<keyword evidence="1" id="KW-0808">Transferase</keyword>
<name>A0A7C9RAC3_9HYPH</name>
<protein>
    <submittedName>
        <fullName evidence="1">Glycosyltransferase</fullName>
    </submittedName>
</protein>
<accession>A0A7C9RAC3</accession>
<keyword evidence="2" id="KW-1185">Reference proteome</keyword>
<sequence length="316" mass="35408">MTPDHPEPSGGIRVIYRHVDILNAAGIRAFVLHHRPGFRCEWFEHETRVTDIASAAVCGGDLLVVPEVDIDLLLQLPRGTRHVIFNQNSHLTWKRPVHQVARLYAANPGLAGIITVSRHNQEMLGWAFGETLIRRVHLGIDPALFHPGSEPSGQRIAYMPRRGREDARQVLEMLEARGILDGWEIVPLDRLTHSQVADRLRATRIFLAFTHQEGFGLPPAEAMACGNYVIGNHGFAGREFFRAEFSAPIESGDILGFASAVEKAIIAERQEPGWCRERGLEASRFVLSEYSPAREREDVTSIYSELLHHNAAVERV</sequence>
<gene>
    <name evidence="1" type="ORF">G6N74_22480</name>
</gene>
<proteinExistence type="predicted"/>
<dbReference type="SUPFAM" id="SSF53756">
    <property type="entry name" value="UDP-Glycosyltransferase/glycogen phosphorylase"/>
    <property type="match status" value="1"/>
</dbReference>
<dbReference type="AlphaFoldDB" id="A0A7C9RAC3"/>
<evidence type="ECO:0000313" key="2">
    <source>
        <dbReference type="Proteomes" id="UP000481252"/>
    </source>
</evidence>
<dbReference type="EMBL" id="JAAKZG010000011">
    <property type="protein sequence ID" value="NGN43836.1"/>
    <property type="molecule type" value="Genomic_DNA"/>
</dbReference>